<evidence type="ECO:0000313" key="19">
    <source>
        <dbReference type="Proteomes" id="UP000677054"/>
    </source>
</evidence>
<keyword evidence="2" id="KW-0217">Developmental protein</keyword>
<keyword evidence="6" id="KW-0479">Metal-binding</keyword>
<name>A0A7R9A235_9CRUS</name>
<dbReference type="PROSITE" id="PS51257">
    <property type="entry name" value="PROKAR_LIPOPROTEIN"/>
    <property type="match status" value="1"/>
</dbReference>
<evidence type="ECO:0000256" key="4">
    <source>
        <dbReference type="ARBA" id="ARBA00022530"/>
    </source>
</evidence>
<dbReference type="EMBL" id="CAJPEV010000027">
    <property type="protein sequence ID" value="CAG0879039.1"/>
    <property type="molecule type" value="Genomic_DNA"/>
</dbReference>
<dbReference type="EMBL" id="LR899544">
    <property type="protein sequence ID" value="CAD7240378.1"/>
    <property type="molecule type" value="Genomic_DNA"/>
</dbReference>
<evidence type="ECO:0000256" key="2">
    <source>
        <dbReference type="ARBA" id="ARBA00022473"/>
    </source>
</evidence>
<organism evidence="18">
    <name type="scientific">Darwinula stevensoni</name>
    <dbReference type="NCBI Taxonomy" id="69355"/>
    <lineage>
        <taxon>Eukaryota</taxon>
        <taxon>Metazoa</taxon>
        <taxon>Ecdysozoa</taxon>
        <taxon>Arthropoda</taxon>
        <taxon>Crustacea</taxon>
        <taxon>Oligostraca</taxon>
        <taxon>Ostracoda</taxon>
        <taxon>Podocopa</taxon>
        <taxon>Podocopida</taxon>
        <taxon>Darwinulocopina</taxon>
        <taxon>Darwinuloidea</taxon>
        <taxon>Darwinulidae</taxon>
        <taxon>Darwinula</taxon>
    </lineage>
</organism>
<keyword evidence="9" id="KW-0862">Zinc</keyword>
<evidence type="ECO:0000256" key="15">
    <source>
        <dbReference type="ARBA" id="ARBA00046064"/>
    </source>
</evidence>
<dbReference type="PANTHER" id="PTHR11841:SF1">
    <property type="entry name" value="REELIN"/>
    <property type="match status" value="1"/>
</dbReference>
<dbReference type="Gene3D" id="2.60.120.260">
    <property type="entry name" value="Galactose-binding domain-like"/>
    <property type="match status" value="7"/>
</dbReference>
<dbReference type="GO" id="GO:0008236">
    <property type="term" value="F:serine-type peptidase activity"/>
    <property type="evidence" value="ECO:0007669"/>
    <property type="project" value="UniProtKB-KW"/>
</dbReference>
<dbReference type="Proteomes" id="UP000677054">
    <property type="component" value="Unassembled WGS sequence"/>
</dbReference>
<dbReference type="OrthoDB" id="6330257at2759"/>
<protein>
    <recommendedName>
        <fullName evidence="13">Reelin</fullName>
    </recommendedName>
</protein>
<evidence type="ECO:0000256" key="6">
    <source>
        <dbReference type="ARBA" id="ARBA00022723"/>
    </source>
</evidence>
<accession>A0A7R9A235</accession>
<proteinExistence type="inferred from homology"/>
<keyword evidence="16" id="KW-0245">EGF-like domain</keyword>
<dbReference type="PROSITE" id="PS00022">
    <property type="entry name" value="EGF_1"/>
    <property type="match status" value="1"/>
</dbReference>
<evidence type="ECO:0000256" key="8">
    <source>
        <dbReference type="ARBA" id="ARBA00022825"/>
    </source>
</evidence>
<evidence type="ECO:0000259" key="17">
    <source>
        <dbReference type="PROSITE" id="PS50026"/>
    </source>
</evidence>
<dbReference type="Pfam" id="PF21471">
    <property type="entry name" value="Reelin_subrepeat-B"/>
    <property type="match status" value="6"/>
</dbReference>
<dbReference type="GO" id="GO:0007417">
    <property type="term" value="P:central nervous system development"/>
    <property type="evidence" value="ECO:0007669"/>
    <property type="project" value="InterPro"/>
</dbReference>
<dbReference type="GO" id="GO:0001764">
    <property type="term" value="P:neuron migration"/>
    <property type="evidence" value="ECO:0007669"/>
    <property type="project" value="InterPro"/>
</dbReference>
<dbReference type="AlphaFoldDB" id="A0A7R9A235"/>
<reference evidence="18" key="1">
    <citation type="submission" date="2020-11" db="EMBL/GenBank/DDBJ databases">
        <authorList>
            <person name="Tran Van P."/>
        </authorList>
    </citation>
    <scope>NUCLEOTIDE SEQUENCE</scope>
</reference>
<dbReference type="InterPro" id="IPR000742">
    <property type="entry name" value="EGF"/>
</dbReference>
<feature type="domain" description="EGF-like" evidence="17">
    <location>
        <begin position="649"/>
        <end position="682"/>
    </location>
</feature>
<comment type="subunit">
    <text evidence="14">Oligomer of disulfide-linked homodimers.</text>
</comment>
<feature type="disulfide bond" evidence="16">
    <location>
        <begin position="653"/>
        <end position="663"/>
    </location>
</feature>
<evidence type="ECO:0000256" key="14">
    <source>
        <dbReference type="ARBA" id="ARBA00044961"/>
    </source>
</evidence>
<gene>
    <name evidence="18" type="ORF">DSTB1V02_LOCUS402</name>
</gene>
<evidence type="ECO:0000256" key="12">
    <source>
        <dbReference type="ARBA" id="ARBA00023773"/>
    </source>
</evidence>
<dbReference type="GO" id="GO:0007155">
    <property type="term" value="P:cell adhesion"/>
    <property type="evidence" value="ECO:0007669"/>
    <property type="project" value="UniProtKB-KW"/>
</dbReference>
<keyword evidence="10" id="KW-0106">Calcium</keyword>
<dbReference type="GO" id="GO:0006508">
    <property type="term" value="P:proteolysis"/>
    <property type="evidence" value="ECO:0007669"/>
    <property type="project" value="UniProtKB-KW"/>
</dbReference>
<evidence type="ECO:0000256" key="10">
    <source>
        <dbReference type="ARBA" id="ARBA00022837"/>
    </source>
</evidence>
<keyword evidence="4" id="KW-0272">Extracellular matrix</keyword>
<evidence type="ECO:0000256" key="7">
    <source>
        <dbReference type="ARBA" id="ARBA00022801"/>
    </source>
</evidence>
<dbReference type="PANTHER" id="PTHR11841">
    <property type="entry name" value="REELIN"/>
    <property type="match status" value="1"/>
</dbReference>
<dbReference type="InterPro" id="IPR049419">
    <property type="entry name" value="Reelin_subrepeat-B"/>
</dbReference>
<feature type="disulfide bond" evidence="16">
    <location>
        <begin position="672"/>
        <end position="681"/>
    </location>
</feature>
<evidence type="ECO:0000256" key="3">
    <source>
        <dbReference type="ARBA" id="ARBA00022525"/>
    </source>
</evidence>
<comment type="function">
    <text evidence="15">Extracellular matrix serine protease secreted by pioneer neurons that plays a role in layering of neurons in the cerebral cortex and cerebellum by coordinating cell positioning during neurodevelopment. Regulates microtubule function in neurons and neuronal migration. Binding to the extracellular domains of lipoprotein receptors VLDLR and LRP8/APOER2 induces tyrosine phosphorylation of DAB1 and modulation of TAU phosphorylation. Affects migration of sympathetic preganglionic neurons in the spinal cord, where it seems to act as a barrier to neuronal migration. Enzymatic activity is important for the modulation of cell adhesion.</text>
</comment>
<keyword evidence="16" id="KW-1015">Disulfide bond</keyword>
<keyword evidence="11" id="KW-0130">Cell adhesion</keyword>
<keyword evidence="3" id="KW-0964">Secreted</keyword>
<dbReference type="InterPro" id="IPR034968">
    <property type="entry name" value="Reelin"/>
</dbReference>
<evidence type="ECO:0000256" key="11">
    <source>
        <dbReference type="ARBA" id="ARBA00022889"/>
    </source>
</evidence>
<keyword evidence="19" id="KW-1185">Reference proteome</keyword>
<sequence length="1239" mass="139305">MRTPSNPVYAAGSSCSPPLSIMELSTARTGREVDVFAKDGHPDPGGKLRVRIGSWCPIAMAGSRLLESQDLDLSSARYMGFSLKSACDFHALTSPVARENNVFLQFSIDGGITWTLFKEFPYDELRGERRYYFGLDQEDWMRTNASRFRFWQPRNSGLGHGSWALDSVIIGGSAVLPDLFFDDFQHPQLSRKSWLHLSGSHFSSRSNSSTDAFLSFGNANESGLESAETRDLHIFPGYLLQFEIYLESGGGKVWVEYSPDWGNRWELVVGPETAVQSRMDRHSIYHPHPWMVWRLITIPLDPVLPSRQARFRWRQAGRGWKEEGKRWGLDNVYIGPGCPGNQCGGRGLCFQGNSCLCSEDFRAGNFCASSIPRPSTFRESFQNGLKREKFSEWPRGSSEGCEGVFQGLGFCFPESNDHMILSTIPLDLTKATMVSLVLPDEARTLGVSFRFLQPGEHEWSAGDWALDHVHIGGHLVPPNSFHTQDLQPEVQSDGRIIYPEDNPDYTNEFLSMVDVKAVNGYCNESGVTLVGHEGLRAVLETSAVDVKPGWMLQFRFAIGCGWGQQWAGHHALRLEYSLDHGFTWNLIQRHCPTGGLSCKSPRTPTVYYGPFQWTLVTIILDEQQASGSTQFRWMHPGAPSSWGVKDIYIGPPCPLGCSNRGLCSVSSQRCTCSTEFYGHGCQFSDRLPTYLKEDFSIGERNQSLWEHWQGSWPGRPCHSLGTSPALLALGSKDRSVLTQPLDLRDGDFIRFIMGFGGSFSDERKPCFVSEEKDSQSVYLRYSSNGGVTWDILREINPLEFLNGPKELYFPLPEQAKALGVQFQWWQPLIDDHGQSQGFALDDVFIGGRSVNLPHLYLDFNNGIPKDHIRFHPHGKLQNEFCSRKDPVLAWDATLAEARKELTTSKVIVCADYIVQFKISVGCTQGCSLGHEVALEYRKDPMGAWRPLLSPCLPATVKGPDQHCFPSQFHSGTHYFQSSHASWTRITLPLPDETFSGETEFRFVQKTPPNAQPLIWALDDLYIGETCPHLCHGRGDCRFGSCICDPPYKEDHCKPDHHIPDSFSETFESNLNPHLWSVVRGGRLGKECGDSTSLFRGNQLYFSGCGTREAITTDLNTTHTIKLSFVLRIGSPGHRPTCSIDLRDPEESINKGVVLQVSQDNGIHWITLAYHHPSLFLQAKKVMYSLPEEALGPWVKFRWWQAFNSGPDRDQWAIDNIKLISASQQYEHMIKVSSDHGQEL</sequence>
<dbReference type="GO" id="GO:0070325">
    <property type="term" value="F:lipoprotein particle receptor binding"/>
    <property type="evidence" value="ECO:0007669"/>
    <property type="project" value="InterPro"/>
</dbReference>
<dbReference type="SUPFAM" id="SSF110296">
    <property type="entry name" value="Oligoxyloglucan reducing end-specific cellobiohydrolase"/>
    <property type="match status" value="1"/>
</dbReference>
<keyword evidence="5" id="KW-0645">Protease</keyword>
<evidence type="ECO:0000313" key="18">
    <source>
        <dbReference type="EMBL" id="CAD7240378.1"/>
    </source>
</evidence>
<comment type="subcellular location">
    <subcellularLocation>
        <location evidence="1">Secreted</location>
        <location evidence="1">Extracellular space</location>
        <location evidence="1">Extracellular matrix</location>
    </subcellularLocation>
</comment>
<evidence type="ECO:0000256" key="16">
    <source>
        <dbReference type="PROSITE-ProRule" id="PRU00076"/>
    </source>
</evidence>
<comment type="similarity">
    <text evidence="12">Belongs to the reelin family.</text>
</comment>
<comment type="caution">
    <text evidence="16">Lacks conserved residue(s) required for the propagation of feature annotation.</text>
</comment>
<dbReference type="PROSITE" id="PS50026">
    <property type="entry name" value="EGF_3"/>
    <property type="match status" value="1"/>
</dbReference>
<evidence type="ECO:0000256" key="13">
    <source>
        <dbReference type="ARBA" id="ARBA00023900"/>
    </source>
</evidence>
<evidence type="ECO:0000256" key="5">
    <source>
        <dbReference type="ARBA" id="ARBA00022670"/>
    </source>
</evidence>
<keyword evidence="7" id="KW-0378">Hydrolase</keyword>
<dbReference type="GO" id="GO:0046872">
    <property type="term" value="F:metal ion binding"/>
    <property type="evidence" value="ECO:0007669"/>
    <property type="project" value="UniProtKB-KW"/>
</dbReference>
<evidence type="ECO:0000256" key="9">
    <source>
        <dbReference type="ARBA" id="ARBA00022833"/>
    </source>
</evidence>
<keyword evidence="8" id="KW-0720">Serine protease</keyword>
<evidence type="ECO:0000256" key="1">
    <source>
        <dbReference type="ARBA" id="ARBA00004498"/>
    </source>
</evidence>